<dbReference type="InterPro" id="IPR024370">
    <property type="entry name" value="PBP_domain"/>
</dbReference>
<evidence type="ECO:0000256" key="1">
    <source>
        <dbReference type="ARBA" id="ARBA00022729"/>
    </source>
</evidence>
<dbReference type="OrthoDB" id="9783488at2"/>
<evidence type="ECO:0000313" key="3">
    <source>
        <dbReference type="EMBL" id="SKC09179.1"/>
    </source>
</evidence>
<dbReference type="PANTHER" id="PTHR30570">
    <property type="entry name" value="PERIPLASMIC PHOSPHATE BINDING COMPONENT OF PHOSPHATE ABC TRANSPORTER"/>
    <property type="match status" value="1"/>
</dbReference>
<dbReference type="CDD" id="cd13653">
    <property type="entry name" value="PBP2_phosphate_like_1"/>
    <property type="match status" value="1"/>
</dbReference>
<sequence>MKRIRHTCFGYFGLVVLTIANSCTSKDHSIKMKGSDTEVNLAVNLAEKFTEIDPSFSIAISGGGSGLGITSLLNGQADIANSSRPLSEEEIKQFRDKNIPLKTVVFAEDATAFIVHKDLPLEELDLETLGKILDGRIKNWKELTPVDLPINIYGRQSSSGTYSFVKKKLKIEFSPSAKEMTGNAQIIEGVKVDKSGVGYIGAGYVSDEPERKQGIRLVKIKETPTAVAYSPNDLEAINNSKYFFQRPLYQFVIESSWEKVRPFIEFEQSEKGKQMIKEHGYYIKDK</sequence>
<dbReference type="SUPFAM" id="SSF53850">
    <property type="entry name" value="Periplasmic binding protein-like II"/>
    <property type="match status" value="1"/>
</dbReference>
<feature type="domain" description="PBP" evidence="2">
    <location>
        <begin position="28"/>
        <end position="211"/>
    </location>
</feature>
<organism evidence="3 4">
    <name type="scientific">Sphingobacterium nematocida</name>
    <dbReference type="NCBI Taxonomy" id="1513896"/>
    <lineage>
        <taxon>Bacteria</taxon>
        <taxon>Pseudomonadati</taxon>
        <taxon>Bacteroidota</taxon>
        <taxon>Sphingobacteriia</taxon>
        <taxon>Sphingobacteriales</taxon>
        <taxon>Sphingobacteriaceae</taxon>
        <taxon>Sphingobacterium</taxon>
    </lineage>
</organism>
<dbReference type="STRING" id="1513896.SAMN05660841_04179"/>
<evidence type="ECO:0000313" key="4">
    <source>
        <dbReference type="Proteomes" id="UP000190150"/>
    </source>
</evidence>
<dbReference type="RefSeq" id="WP_139375432.1">
    <property type="nucleotide sequence ID" value="NZ_FUZF01000027.1"/>
</dbReference>
<dbReference type="Pfam" id="PF12849">
    <property type="entry name" value="PBP_like_2"/>
    <property type="match status" value="1"/>
</dbReference>
<gene>
    <name evidence="3" type="ORF">SAMN05660841_04179</name>
</gene>
<protein>
    <submittedName>
        <fullName evidence="3">Phosphate transport system substrate-binding protein</fullName>
    </submittedName>
</protein>
<accession>A0A1T5GLA4</accession>
<dbReference type="InterPro" id="IPR050811">
    <property type="entry name" value="Phosphate_ABC_transporter"/>
</dbReference>
<dbReference type="AlphaFoldDB" id="A0A1T5GLA4"/>
<reference evidence="4" key="1">
    <citation type="submission" date="2017-02" db="EMBL/GenBank/DDBJ databases">
        <authorList>
            <person name="Varghese N."/>
            <person name="Submissions S."/>
        </authorList>
    </citation>
    <scope>NUCLEOTIDE SEQUENCE [LARGE SCALE GENOMIC DNA]</scope>
    <source>
        <strain evidence="4">DSM 24091</strain>
    </source>
</reference>
<name>A0A1T5GLA4_9SPHI</name>
<dbReference type="Proteomes" id="UP000190150">
    <property type="component" value="Unassembled WGS sequence"/>
</dbReference>
<evidence type="ECO:0000259" key="2">
    <source>
        <dbReference type="Pfam" id="PF12849"/>
    </source>
</evidence>
<dbReference type="PANTHER" id="PTHR30570:SF1">
    <property type="entry name" value="PHOSPHATE-BINDING PROTEIN PSTS"/>
    <property type="match status" value="1"/>
</dbReference>
<keyword evidence="1" id="KW-0732">Signal</keyword>
<dbReference type="Gene3D" id="3.40.190.10">
    <property type="entry name" value="Periplasmic binding protein-like II"/>
    <property type="match status" value="2"/>
</dbReference>
<dbReference type="EMBL" id="FUZF01000027">
    <property type="protein sequence ID" value="SKC09179.1"/>
    <property type="molecule type" value="Genomic_DNA"/>
</dbReference>
<proteinExistence type="predicted"/>
<keyword evidence="4" id="KW-1185">Reference proteome</keyword>